<dbReference type="Pfam" id="PF10433">
    <property type="entry name" value="Beta-prop_RSE1_1st"/>
    <property type="match status" value="2"/>
</dbReference>
<feature type="domain" description="RSE1/DDB1/CPSF1 second beta-propeller" evidence="7">
    <location>
        <begin position="513"/>
        <end position="842"/>
    </location>
</feature>
<dbReference type="InterPro" id="IPR015943">
    <property type="entry name" value="WD40/YVTN_repeat-like_dom_sf"/>
</dbReference>
<keyword evidence="4" id="KW-1133">Transmembrane helix</keyword>
<dbReference type="SUPFAM" id="SSF50969">
    <property type="entry name" value="YVTN repeat-like/Quinoprotein amine dehydrogenase"/>
    <property type="match status" value="1"/>
</dbReference>
<dbReference type="Gene3D" id="2.130.10.10">
    <property type="entry name" value="YVTN repeat-like/Quinoprotein amine dehydrogenase"/>
    <property type="match status" value="3"/>
</dbReference>
<feature type="compositionally biased region" description="Basic and acidic residues" evidence="3">
    <location>
        <begin position="162"/>
        <end position="174"/>
    </location>
</feature>
<organism evidence="8 9">
    <name type="scientific">Coemansia pectinata</name>
    <dbReference type="NCBI Taxonomy" id="1052879"/>
    <lineage>
        <taxon>Eukaryota</taxon>
        <taxon>Fungi</taxon>
        <taxon>Fungi incertae sedis</taxon>
        <taxon>Zoopagomycota</taxon>
        <taxon>Kickxellomycotina</taxon>
        <taxon>Kickxellomycetes</taxon>
        <taxon>Kickxellales</taxon>
        <taxon>Kickxellaceae</taxon>
        <taxon>Coemansia</taxon>
    </lineage>
</organism>
<feature type="region of interest" description="Disordered" evidence="3">
    <location>
        <begin position="194"/>
        <end position="221"/>
    </location>
</feature>
<evidence type="ECO:0000313" key="8">
    <source>
        <dbReference type="EMBL" id="KAJ2756970.1"/>
    </source>
</evidence>
<dbReference type="PANTHER" id="PTHR10644">
    <property type="entry name" value="DNA REPAIR/RNA PROCESSING CPSF FAMILY"/>
    <property type="match status" value="1"/>
</dbReference>
<accession>A0A9W8H6T2</accession>
<dbReference type="EMBL" id="JANBUH010000011">
    <property type="protein sequence ID" value="KAJ2756970.1"/>
    <property type="molecule type" value="Genomic_DNA"/>
</dbReference>
<feature type="domain" description="RSE1/DDB1/CPSF1 C-terminal" evidence="5">
    <location>
        <begin position="1163"/>
        <end position="1297"/>
    </location>
</feature>
<proteinExistence type="predicted"/>
<evidence type="ECO:0000259" key="7">
    <source>
        <dbReference type="Pfam" id="PF23726"/>
    </source>
</evidence>
<feature type="domain" description="RSE1/DDB1/CPSF1 first beta-propeller" evidence="6">
    <location>
        <begin position="14"/>
        <end position="147"/>
    </location>
</feature>
<evidence type="ECO:0000259" key="5">
    <source>
        <dbReference type="Pfam" id="PF03178"/>
    </source>
</evidence>
<keyword evidence="4" id="KW-0812">Transmembrane</keyword>
<dbReference type="OrthoDB" id="433457at2759"/>
<evidence type="ECO:0000313" key="9">
    <source>
        <dbReference type="Proteomes" id="UP001140011"/>
    </source>
</evidence>
<evidence type="ECO:0000259" key="6">
    <source>
        <dbReference type="Pfam" id="PF10433"/>
    </source>
</evidence>
<gene>
    <name evidence="8" type="primary">DDB1A</name>
    <name evidence="8" type="ORF">GGI19_000420</name>
</gene>
<feature type="domain" description="RSE1/DDB1/CPSF1 first beta-propeller" evidence="6">
    <location>
        <begin position="232"/>
        <end position="448"/>
    </location>
</feature>
<reference evidence="8" key="1">
    <citation type="submission" date="2022-07" db="EMBL/GenBank/DDBJ databases">
        <title>Phylogenomic reconstructions and comparative analyses of Kickxellomycotina fungi.</title>
        <authorList>
            <person name="Reynolds N.K."/>
            <person name="Stajich J.E."/>
            <person name="Barry K."/>
            <person name="Grigoriev I.V."/>
            <person name="Crous P."/>
            <person name="Smith M.E."/>
        </authorList>
    </citation>
    <scope>NUCLEOTIDE SEQUENCE</scope>
    <source>
        <strain evidence="8">BCRC 34297</strain>
    </source>
</reference>
<evidence type="ECO:0000256" key="4">
    <source>
        <dbReference type="SAM" id="Phobius"/>
    </source>
</evidence>
<dbReference type="InterPro" id="IPR004871">
    <property type="entry name" value="RSE1/DDB1/CPSF1_C"/>
</dbReference>
<keyword evidence="2" id="KW-0539">Nucleus</keyword>
<evidence type="ECO:0000256" key="2">
    <source>
        <dbReference type="ARBA" id="ARBA00023242"/>
    </source>
</evidence>
<dbReference type="InterPro" id="IPR050358">
    <property type="entry name" value="RSE1/DDB1/CFT1"/>
</dbReference>
<dbReference type="Proteomes" id="UP001140011">
    <property type="component" value="Unassembled WGS sequence"/>
</dbReference>
<feature type="domain" description="RSE1/DDB1/CPSF1 C-terminal" evidence="5">
    <location>
        <begin position="929"/>
        <end position="1116"/>
    </location>
</feature>
<dbReference type="GO" id="GO:0005634">
    <property type="term" value="C:nucleus"/>
    <property type="evidence" value="ECO:0007669"/>
    <property type="project" value="UniProtKB-SubCell"/>
</dbReference>
<dbReference type="Pfam" id="PF03178">
    <property type="entry name" value="CPSF_A"/>
    <property type="match status" value="2"/>
</dbReference>
<evidence type="ECO:0000256" key="1">
    <source>
        <dbReference type="ARBA" id="ARBA00004123"/>
    </source>
</evidence>
<feature type="transmembrane region" description="Helical" evidence="4">
    <location>
        <begin position="1008"/>
        <end position="1034"/>
    </location>
</feature>
<name>A0A9W8H6T2_9FUNG</name>
<dbReference type="Pfam" id="PF23726">
    <property type="entry name" value="Beta-prop_RSE1_2nd"/>
    <property type="match status" value="1"/>
</dbReference>
<keyword evidence="9" id="KW-1185">Reference proteome</keyword>
<dbReference type="InterPro" id="IPR018846">
    <property type="entry name" value="Beta-prop_RSE1/DDB1/CPSF1_1st"/>
</dbReference>
<comment type="subcellular location">
    <subcellularLocation>
        <location evidence="1">Nucleus</location>
    </subcellularLocation>
</comment>
<evidence type="ECO:0000256" key="3">
    <source>
        <dbReference type="SAM" id="MobiDB-lite"/>
    </source>
</evidence>
<dbReference type="InterPro" id="IPR058543">
    <property type="entry name" value="Beta-prop_RSE1/DDB1/CPSF1_2nd"/>
</dbReference>
<sequence>MQYQYIVSAHKASSVTSSVSGPFRTPNETNLLVAKGNRLEIFTTTTCLQLVGEYSFHGQISSLHIFHPEDRLTCLVLVVSGEASRNKFAVLSWDATEQTILTESSGEIIEHTGRPTTESKLVAVDYEARVIVVYAYQGIVHLFPLVGVPSDSAWRSLVKSTGSDRKSGSRMRTEGDDEERYPYTVREQLVGGLRVPPYLRPDDEDEENRTTSQSKSVGKGKGVAHAIRSSDMYPALTRYIRELKVLDLQFVRRGDAPSQRPAFAVLYEDANMARQVHVYSIDEVQGELRPQSLWTSDHVEPTSNMLIPLPRGAVLVVGDEALTVVAANRSPLGMSKRAATVTAFEWIDTQTFERLLLADDSGVLSLVVFQYDRSGHVKEMFVERLGSISVASGLSYLGDGCIYVGSHCGDHAAVRLHTEPLGEEAALCSADDVLAHPLGSAGKSMARPNTFIEPIESFTNLAPVVDLCMVGMSSNDSSIGKSTSGNYGSIVACSGQLTTPGLRLVRNGVGVESVAELAVSGVVNAWSLSAEVSGLMDVDSIEPTRYVVMVLSLVDSTRVMGWTEPSSGDSVELEELSAGGSWRLDELTLAAGLTSDGRHAVQVTPSGVVLLQPTNSGWQRCAVWEPSDGSAISAASSSGDQVAVAMDGSLVAYLEVHGSALECVAQQRLAHAVSCIDVHSWSEDKRSAYVAVGLWASYDVCLLALPSLAEALTISVGGGLSRSVLMCVLGGTAYVLVGGGDGRLHHFSMTSRESPGVAERKCVRLGSRPLALAGFSNHGEPSVFAASDHSAVLFAHRQADGAGRLMCANVDAQDIRCVAAVQSGLSPHALLLLVSESRLSLARADPAQRLHVRPRPLPPWAAPHRLAFSAALAVYGVATIHTLGSVSLDMAEWMAGMSEPLVSRALPAEAARFTVLGGDGGGTQPADILDSLLLQPYEIPESLCVATLTSLLRPPQTDGGESQRPALEDVFVLGTSVVLPGEDDAKRGRVLVLLWDTRSRRISIAGSFAALGAIYAVASFRGMILAAIGSRLLLLGWQQKASNADEYELVALCSQQTQIAALSLAVNGDYVIVGDVMASASVYHYEENTSDAGMVRRRLVPVARDYAGVWTTSVAAVPPPLLQNAERLYPSAIDEETGFASSGPGGGLIVVPQHAQVFGDSSSERFIVSDAYHNIFRVALSRTVEQKMCVEARWHLSDQINVMRPGSLVMDVPDPEFPDVFRATLVFGTVQGAIGIIASVEDGRIGRILDRLQINMAHLLPTPGLWDYDEWRAYASDQRTSRAFGVLDGDLIERFLDLSPEMQRLVFEGGGVLLDAVRREAAERRKKAEYWTGHARVEAEGEVVVLGQMAVSDISAREHVTLDYVVRLVECLTRLH</sequence>
<dbReference type="InterPro" id="IPR011044">
    <property type="entry name" value="Quino_amine_DH_bsu"/>
</dbReference>
<comment type="caution">
    <text evidence="8">The sequence shown here is derived from an EMBL/GenBank/DDBJ whole genome shotgun (WGS) entry which is preliminary data.</text>
</comment>
<dbReference type="GO" id="GO:0003676">
    <property type="term" value="F:nucleic acid binding"/>
    <property type="evidence" value="ECO:0007669"/>
    <property type="project" value="InterPro"/>
</dbReference>
<protein>
    <submittedName>
        <fullName evidence="8">DNA damage-binding protein 1a</fullName>
    </submittedName>
</protein>
<keyword evidence="4" id="KW-0472">Membrane</keyword>
<dbReference type="Gene3D" id="1.10.150.910">
    <property type="match status" value="1"/>
</dbReference>
<feature type="region of interest" description="Disordered" evidence="3">
    <location>
        <begin position="158"/>
        <end position="180"/>
    </location>
</feature>